<sequence length="591" mass="67832">MLVRNCSRFRRSDFIKVSFTMKLAFLVQGLFEKSDSIGFDCVYEYKRAINLFADAGSDIRIFAERFDLARHPDVPVEGLEAFHEWCAKNPEGTVVYHYCGAWREMDAFLTDRPTPSVIRWHNNTSPWFYFSKEIYLVHTLEGFENIVAIADKPNLFFWVNSLFTRDQFIALGGQASRSAVVYPASRYLENTFDRRRPERRFAPDGVINMLFVGRVVQHKGHKSIISVAERVRQETGKPVVVRFAGREDDVKSEIENHAGNHPDVETVFHGEVSDSELEELYRISDVFLCLSEHEGFGLPVFEAMRCGLPTIVWSTTALRELMVDHPLGFHYYDLNMFAAAVIALQDETVYKTVLAAQERVLESYTEEIVDAQILDALALLQRGSTTHIQAALPAALRAEPELAHAVMEQMQKGESTPTVVQPAIRDSGYNLFSRYDIETFRKFFDRAERLRFAQFENFKNGGNYRLEPREFRHHNGKLEGDILRFAFGRYPNGHLIFGPYRDFPLGDYTVTFDLSVISRNLKKIVVDVNSRDKGLIIQRAISLANLSTTMPSLRFRCDSTEDEFEFRVKAKQAFDGEIVFRGVLLRQTSSH</sequence>
<dbReference type="PANTHER" id="PTHR46401:SF2">
    <property type="entry name" value="GLYCOSYLTRANSFERASE WBBK-RELATED"/>
    <property type="match status" value="1"/>
</dbReference>
<dbReference type="Pfam" id="PF00534">
    <property type="entry name" value="Glycos_transf_1"/>
    <property type="match status" value="1"/>
</dbReference>
<reference evidence="4" key="1">
    <citation type="journal article" date="2014" name="FEMS Microbiol. Lett.">
        <title>Draft Genomic DNA Sequence of the Facultatively Methylotrophic Bacterium Acidomonas methanolica type strain MB58.</title>
        <authorList>
            <person name="Higashiura N."/>
            <person name="Hadano H."/>
            <person name="Hirakawa H."/>
            <person name="Matsutani M."/>
            <person name="Takabe S."/>
            <person name="Matsushita K."/>
            <person name="Azuma Y."/>
        </authorList>
    </citation>
    <scope>NUCLEOTIDE SEQUENCE [LARGE SCALE GENOMIC DNA]</scope>
    <source>
        <strain evidence="4">MB58</strain>
    </source>
</reference>
<gene>
    <name evidence="3" type="ORF">Amme_032_016</name>
</gene>
<dbReference type="GO" id="GO:0016757">
    <property type="term" value="F:glycosyltransferase activity"/>
    <property type="evidence" value="ECO:0007669"/>
    <property type="project" value="InterPro"/>
</dbReference>
<organism evidence="3 4">
    <name type="scientific">Acidomonas methanolica NBRC 104435</name>
    <dbReference type="NCBI Taxonomy" id="1231351"/>
    <lineage>
        <taxon>Bacteria</taxon>
        <taxon>Pseudomonadati</taxon>
        <taxon>Pseudomonadota</taxon>
        <taxon>Alphaproteobacteria</taxon>
        <taxon>Acetobacterales</taxon>
        <taxon>Acetobacteraceae</taxon>
        <taxon>Acidomonas</taxon>
    </lineage>
</organism>
<dbReference type="InterPro" id="IPR001296">
    <property type="entry name" value="Glyco_trans_1"/>
</dbReference>
<dbReference type="EMBL" id="BAND01000032">
    <property type="protein sequence ID" value="GAJ28638.1"/>
    <property type="molecule type" value="Genomic_DNA"/>
</dbReference>
<dbReference type="Gene3D" id="3.40.50.2000">
    <property type="entry name" value="Glycogen Phosphorylase B"/>
    <property type="match status" value="1"/>
</dbReference>
<dbReference type="Proteomes" id="UP000019760">
    <property type="component" value="Unassembled WGS sequence"/>
</dbReference>
<evidence type="ECO:0000313" key="4">
    <source>
        <dbReference type="Proteomes" id="UP000019760"/>
    </source>
</evidence>
<evidence type="ECO:0000256" key="1">
    <source>
        <dbReference type="ARBA" id="ARBA00022679"/>
    </source>
</evidence>
<reference evidence="3 4" key="2">
    <citation type="journal article" date="2014" name="FEMS Microbiol. Lett.">
        <title>Draft genomic DNA sequence of the facultatively methylotrophic bacterium Acidomonas methanolica type strain MB58.</title>
        <authorList>
            <person name="Higashiura N."/>
            <person name="Hadano H."/>
            <person name="Hirakawa H."/>
            <person name="Matsutani M."/>
            <person name="Takabe S."/>
            <person name="Matsushita K."/>
            <person name="Azuma Y."/>
        </authorList>
    </citation>
    <scope>NUCLEOTIDE SEQUENCE [LARGE SCALE GENOMIC DNA]</scope>
    <source>
        <strain evidence="3 4">MB58</strain>
    </source>
</reference>
<comment type="caution">
    <text evidence="3">The sequence shown here is derived from an EMBL/GenBank/DDBJ whole genome shotgun (WGS) entry which is preliminary data.</text>
</comment>
<dbReference type="SUPFAM" id="SSF53756">
    <property type="entry name" value="UDP-Glycosyltransferase/glycogen phosphorylase"/>
    <property type="match status" value="1"/>
</dbReference>
<protein>
    <recommendedName>
        <fullName evidence="2">Glycosyl transferase family 1 domain-containing protein</fullName>
    </recommendedName>
</protein>
<feature type="domain" description="Glycosyl transferase family 1" evidence="2">
    <location>
        <begin position="203"/>
        <end position="333"/>
    </location>
</feature>
<keyword evidence="4" id="KW-1185">Reference proteome</keyword>
<keyword evidence="1" id="KW-0808">Transferase</keyword>
<name>A0A023D393_ACIMT</name>
<dbReference type="RefSeq" id="WP_042057468.1">
    <property type="nucleotide sequence ID" value="NZ_BJVB01000017.1"/>
</dbReference>
<dbReference type="AlphaFoldDB" id="A0A023D393"/>
<dbReference type="PANTHER" id="PTHR46401">
    <property type="entry name" value="GLYCOSYLTRANSFERASE WBBK-RELATED"/>
    <property type="match status" value="1"/>
</dbReference>
<dbReference type="OrthoDB" id="7263484at2"/>
<dbReference type="CDD" id="cd03801">
    <property type="entry name" value="GT4_PimA-like"/>
    <property type="match status" value="1"/>
</dbReference>
<proteinExistence type="predicted"/>
<evidence type="ECO:0000313" key="3">
    <source>
        <dbReference type="EMBL" id="GAJ28638.1"/>
    </source>
</evidence>
<evidence type="ECO:0000259" key="2">
    <source>
        <dbReference type="Pfam" id="PF00534"/>
    </source>
</evidence>
<accession>A0A023D393</accession>